<dbReference type="Proteomes" id="UP001199916">
    <property type="component" value="Unassembled WGS sequence"/>
</dbReference>
<evidence type="ECO:0000313" key="3">
    <source>
        <dbReference type="Proteomes" id="UP001199916"/>
    </source>
</evidence>
<proteinExistence type="predicted"/>
<comment type="caution">
    <text evidence="2">The sequence shown here is derived from an EMBL/GenBank/DDBJ whole genome shotgun (WGS) entry which is preliminary data.</text>
</comment>
<evidence type="ECO:0000313" key="2">
    <source>
        <dbReference type="EMBL" id="MCE5170236.1"/>
    </source>
</evidence>
<name>A0ABS8YEZ4_9BACL</name>
<keyword evidence="1" id="KW-0472">Membrane</keyword>
<evidence type="ECO:0000256" key="1">
    <source>
        <dbReference type="SAM" id="Phobius"/>
    </source>
</evidence>
<dbReference type="RefSeq" id="WP_019422378.1">
    <property type="nucleotide sequence ID" value="NZ_JAJNBZ010000008.1"/>
</dbReference>
<dbReference type="GeneID" id="77003784"/>
<organism evidence="2 3">
    <name type="scientific">Paenibacillus profundus</name>
    <dbReference type="NCBI Taxonomy" id="1173085"/>
    <lineage>
        <taxon>Bacteria</taxon>
        <taxon>Bacillati</taxon>
        <taxon>Bacillota</taxon>
        <taxon>Bacilli</taxon>
        <taxon>Bacillales</taxon>
        <taxon>Paenibacillaceae</taxon>
        <taxon>Paenibacillus</taxon>
    </lineage>
</organism>
<feature type="transmembrane region" description="Helical" evidence="1">
    <location>
        <begin position="36"/>
        <end position="53"/>
    </location>
</feature>
<reference evidence="2 3" key="1">
    <citation type="submission" date="2021-11" db="EMBL/GenBank/DDBJ databases">
        <title>Draft genome sequence of Paenibacillus profundus YoMME, a new Gram-positive bacteria with exoelectrogenic properties.</title>
        <authorList>
            <person name="Hubenova Y."/>
            <person name="Hubenova E."/>
            <person name="Manasiev Y."/>
            <person name="Peykov S."/>
            <person name="Mitov M."/>
        </authorList>
    </citation>
    <scope>NUCLEOTIDE SEQUENCE [LARGE SCALE GENOMIC DNA]</scope>
    <source>
        <strain evidence="2 3">YoMME</strain>
    </source>
</reference>
<keyword evidence="1" id="KW-0812">Transmembrane</keyword>
<keyword evidence="1" id="KW-1133">Transmembrane helix</keyword>
<sequence length="54" mass="6468">MERWWVRIRYSVKGVIFPLICLQFVRTLLLPSGLDVFLLFALFLIYLGFLLDVY</sequence>
<protein>
    <submittedName>
        <fullName evidence="2">Uncharacterized protein</fullName>
    </submittedName>
</protein>
<keyword evidence="3" id="KW-1185">Reference proteome</keyword>
<accession>A0ABS8YEZ4</accession>
<gene>
    <name evidence="2" type="ORF">LQV63_13035</name>
</gene>
<dbReference type="EMBL" id="JAJNBZ010000008">
    <property type="protein sequence ID" value="MCE5170236.1"/>
    <property type="molecule type" value="Genomic_DNA"/>
</dbReference>